<gene>
    <name evidence="1" type="ORF">IC229_22955</name>
</gene>
<dbReference type="Gene3D" id="2.115.10.20">
    <property type="entry name" value="Glycosyl hydrolase domain, family 43"/>
    <property type="match status" value="2"/>
</dbReference>
<accession>A0A926XZ06</accession>
<dbReference type="InterPro" id="IPR023296">
    <property type="entry name" value="Glyco_hydro_beta-prop_sf"/>
</dbReference>
<dbReference type="AlphaFoldDB" id="A0A926XZ06"/>
<proteinExistence type="predicted"/>
<organism evidence="1 2">
    <name type="scientific">Spirosoma profusum</name>
    <dbReference type="NCBI Taxonomy" id="2771354"/>
    <lineage>
        <taxon>Bacteria</taxon>
        <taxon>Pseudomonadati</taxon>
        <taxon>Bacteroidota</taxon>
        <taxon>Cytophagia</taxon>
        <taxon>Cytophagales</taxon>
        <taxon>Cytophagaceae</taxon>
        <taxon>Spirosoma</taxon>
    </lineage>
</organism>
<reference evidence="1" key="1">
    <citation type="submission" date="2020-09" db="EMBL/GenBank/DDBJ databases">
        <authorList>
            <person name="Kim M.K."/>
        </authorList>
    </citation>
    <scope>NUCLEOTIDE SEQUENCE</scope>
    <source>
        <strain evidence="1">BT702</strain>
    </source>
</reference>
<name>A0A926XZ06_9BACT</name>
<evidence type="ECO:0000313" key="2">
    <source>
        <dbReference type="Proteomes" id="UP000598820"/>
    </source>
</evidence>
<comment type="caution">
    <text evidence="1">The sequence shown here is derived from an EMBL/GenBank/DDBJ whole genome shotgun (WGS) entry which is preliminary data.</text>
</comment>
<protein>
    <recommendedName>
        <fullName evidence="3">Glycosyl hydrolase family 32 N-terminal domain-containing protein</fullName>
    </recommendedName>
</protein>
<evidence type="ECO:0000313" key="1">
    <source>
        <dbReference type="EMBL" id="MBD2703523.1"/>
    </source>
</evidence>
<evidence type="ECO:0008006" key="3">
    <source>
        <dbReference type="Google" id="ProtNLM"/>
    </source>
</evidence>
<dbReference type="Proteomes" id="UP000598820">
    <property type="component" value="Unassembled WGS sequence"/>
</dbReference>
<dbReference type="SUPFAM" id="SSF75005">
    <property type="entry name" value="Arabinanase/levansucrase/invertase"/>
    <property type="match status" value="1"/>
</dbReference>
<keyword evidence="2" id="KW-1185">Reference proteome</keyword>
<sequence length="454" mass="51571">MELGTRREIFVDHYLIDKMEDVTLVLHHPRDEGPVFFFDKPWESTTPAYITLLADDGLLRAYYRGGYKRSDGKFSENTCYAQSKDGITWEKPALGIIDVNGSKDNNVVVDEAPFTHNFCPFIDKNPAAKPDQKYKAFGGTNKSGLVPFISADGIHWKKMQEKPAITEGLLDSQNVPFWSELEKQYVCYFRSWTGTGERGYRSVSRATSADFIHWTKAVEMSYGNTPHEHLYTQQTSPYFRAPHIYIAIGSRFVPHRQIMTEEQLQELKVDPSQHKGLSEPFLMSSRGGNVYDRTFMEAFIRPAIGLNHWSARTNYPSLNVVPTGKDQMSLYVNQDYAQPTGHLERYSLRVDGFSSVKGPYKGGAFTTKAFTFTGKEFEINYSTSVAGEIRIAIQDENGKDIPGYSLLDSQELVGNEIARTVSWDGNSDLSKLISKPVRLRIYLKDADLYSIRFK</sequence>
<dbReference type="EMBL" id="JACWZY010000022">
    <property type="protein sequence ID" value="MBD2703523.1"/>
    <property type="molecule type" value="Genomic_DNA"/>
</dbReference>